<accession>U2J8T5</accession>
<dbReference type="PANTHER" id="PTHR42852">
    <property type="entry name" value="THIOL:DISULFIDE INTERCHANGE PROTEIN DSBE"/>
    <property type="match status" value="1"/>
</dbReference>
<feature type="domain" description="Thioredoxin" evidence="5">
    <location>
        <begin position="236"/>
        <end position="376"/>
    </location>
</feature>
<name>U2J8T5_9SPHI</name>
<reference evidence="6 7" key="1">
    <citation type="journal article" date="2013" name="Genome Announc.">
        <title>The Draft Genome Sequence of Sphingomonas paucimobilis Strain HER1398 (Proteobacteria), Host to the Giant PAU Phage, Indicates That It Is a Member of the Genus Sphingobacterium (Bacteroidetes).</title>
        <authorList>
            <person name="White R.A.III."/>
            <person name="Suttle C.A."/>
        </authorList>
    </citation>
    <scope>NUCLEOTIDE SEQUENCE [LARGE SCALE GENOMIC DNA]</scope>
    <source>
        <strain evidence="6 7">HER1398</strain>
    </source>
</reference>
<comment type="subcellular location">
    <subcellularLocation>
        <location evidence="1">Cell envelope</location>
    </subcellularLocation>
</comment>
<dbReference type="OrthoDB" id="750178at2"/>
<dbReference type="RefSeq" id="WP_021070541.1">
    <property type="nucleotide sequence ID" value="NZ_ATDL01000015.1"/>
</dbReference>
<dbReference type="PATRIC" id="fig|1346330.5.peg.2378"/>
<sequence length="376" mass="42075">MNIIIKTNILAIIFLLLLGANTVLGQEKSFTVKGKIDESNDGKFIKLYYEKDTLKIIDSVSIKKGRFQFKGNLPAPTLGKLSLEGEDIGDRIDLFLSQGTVQVIATDSLYYAKISGTKLAENHELFAAKVRPVDRSFIDALNIFKAMPEGDAKKAYITEILGGLDEYTRFKREAAHQFVIDNPNSYVALYHLEKTASAGLANYETTFPFYEKLSSDLKATALGLELGDRLLAVKGNLTGKEYVDFVSTTPKGDELSLKEVLKSNKYTLIDFWASWCGPCRKENPHVVKTYEAFNDKGFTVLSVSLDDDKGRWEEAIKQDNMPWYHVSSLKGWKEPAAQLYGIRAIPQNFLIDASGKIVASNLRGETLFKKVEQLLK</sequence>
<protein>
    <recommendedName>
        <fullName evidence="5">Thioredoxin domain-containing protein</fullName>
    </recommendedName>
</protein>
<evidence type="ECO:0000256" key="4">
    <source>
        <dbReference type="ARBA" id="ARBA00023284"/>
    </source>
</evidence>
<dbReference type="eggNOG" id="COG0526">
    <property type="taxonomic scope" value="Bacteria"/>
</dbReference>
<keyword evidence="2" id="KW-0201">Cytochrome c-type biogenesis</keyword>
<dbReference type="EMBL" id="ATDL01000015">
    <property type="protein sequence ID" value="ERJ59048.1"/>
    <property type="molecule type" value="Genomic_DNA"/>
</dbReference>
<evidence type="ECO:0000313" key="7">
    <source>
        <dbReference type="Proteomes" id="UP000016584"/>
    </source>
</evidence>
<keyword evidence="7" id="KW-1185">Reference proteome</keyword>
<dbReference type="InterPro" id="IPR036249">
    <property type="entry name" value="Thioredoxin-like_sf"/>
</dbReference>
<dbReference type="InterPro" id="IPR000866">
    <property type="entry name" value="AhpC/TSA"/>
</dbReference>
<keyword evidence="3" id="KW-1015">Disulfide bond</keyword>
<dbReference type="SUPFAM" id="SSF52833">
    <property type="entry name" value="Thioredoxin-like"/>
    <property type="match status" value="1"/>
</dbReference>
<evidence type="ECO:0000259" key="5">
    <source>
        <dbReference type="PROSITE" id="PS51352"/>
    </source>
</evidence>
<dbReference type="STRING" id="1346330.M472_09720"/>
<dbReference type="GO" id="GO:0030313">
    <property type="term" value="C:cell envelope"/>
    <property type="evidence" value="ECO:0007669"/>
    <property type="project" value="UniProtKB-SubCell"/>
</dbReference>
<evidence type="ECO:0000256" key="3">
    <source>
        <dbReference type="ARBA" id="ARBA00023157"/>
    </source>
</evidence>
<evidence type="ECO:0000256" key="2">
    <source>
        <dbReference type="ARBA" id="ARBA00022748"/>
    </source>
</evidence>
<dbReference type="AlphaFoldDB" id="U2J8T5"/>
<evidence type="ECO:0000313" key="6">
    <source>
        <dbReference type="EMBL" id="ERJ59048.1"/>
    </source>
</evidence>
<dbReference type="CDD" id="cd02966">
    <property type="entry name" value="TlpA_like_family"/>
    <property type="match status" value="1"/>
</dbReference>
<gene>
    <name evidence="6" type="ORF">M472_09720</name>
</gene>
<dbReference type="Gene3D" id="3.40.30.10">
    <property type="entry name" value="Glutaredoxin"/>
    <property type="match status" value="1"/>
</dbReference>
<dbReference type="GO" id="GO:0017004">
    <property type="term" value="P:cytochrome complex assembly"/>
    <property type="evidence" value="ECO:0007669"/>
    <property type="project" value="UniProtKB-KW"/>
</dbReference>
<dbReference type="InterPro" id="IPR050553">
    <property type="entry name" value="Thioredoxin_ResA/DsbE_sf"/>
</dbReference>
<comment type="caution">
    <text evidence="6">The sequence shown here is derived from an EMBL/GenBank/DDBJ whole genome shotgun (WGS) entry which is preliminary data.</text>
</comment>
<evidence type="ECO:0000256" key="1">
    <source>
        <dbReference type="ARBA" id="ARBA00004196"/>
    </source>
</evidence>
<keyword evidence="4" id="KW-0676">Redox-active center</keyword>
<dbReference type="Pfam" id="PF14289">
    <property type="entry name" value="DUF4369"/>
    <property type="match status" value="1"/>
</dbReference>
<dbReference type="PANTHER" id="PTHR42852:SF6">
    <property type="entry name" value="THIOL:DISULFIDE INTERCHANGE PROTEIN DSBE"/>
    <property type="match status" value="1"/>
</dbReference>
<dbReference type="Pfam" id="PF00578">
    <property type="entry name" value="AhpC-TSA"/>
    <property type="match status" value="1"/>
</dbReference>
<dbReference type="PROSITE" id="PS51352">
    <property type="entry name" value="THIOREDOXIN_2"/>
    <property type="match status" value="1"/>
</dbReference>
<dbReference type="PROSITE" id="PS00194">
    <property type="entry name" value="THIOREDOXIN_1"/>
    <property type="match status" value="1"/>
</dbReference>
<dbReference type="InterPro" id="IPR017937">
    <property type="entry name" value="Thioredoxin_CS"/>
</dbReference>
<dbReference type="InterPro" id="IPR025380">
    <property type="entry name" value="DUF4369"/>
</dbReference>
<dbReference type="InterPro" id="IPR013766">
    <property type="entry name" value="Thioredoxin_domain"/>
</dbReference>
<proteinExistence type="predicted"/>
<organism evidence="6 7">
    <name type="scientific">Sphingobacterium paucimobilis HER1398</name>
    <dbReference type="NCBI Taxonomy" id="1346330"/>
    <lineage>
        <taxon>Bacteria</taxon>
        <taxon>Pseudomonadati</taxon>
        <taxon>Bacteroidota</taxon>
        <taxon>Sphingobacteriia</taxon>
        <taxon>Sphingobacteriales</taxon>
        <taxon>Sphingobacteriaceae</taxon>
        <taxon>Sphingobacterium</taxon>
    </lineage>
</organism>
<dbReference type="Proteomes" id="UP000016584">
    <property type="component" value="Unassembled WGS sequence"/>
</dbReference>